<keyword evidence="4" id="KW-0863">Zinc-finger</keyword>
<dbReference type="PROSITE" id="PS50235">
    <property type="entry name" value="USP_3"/>
    <property type="match status" value="1"/>
</dbReference>
<feature type="compositionally biased region" description="Low complexity" evidence="7">
    <location>
        <begin position="938"/>
        <end position="953"/>
    </location>
</feature>
<feature type="region of interest" description="Disordered" evidence="7">
    <location>
        <begin position="276"/>
        <end position="295"/>
    </location>
</feature>
<dbReference type="InterPro" id="IPR001965">
    <property type="entry name" value="Znf_PHD"/>
</dbReference>
<dbReference type="InterPro" id="IPR038765">
    <property type="entry name" value="Papain-like_cys_pep_sf"/>
</dbReference>
<dbReference type="CDD" id="cd02674">
    <property type="entry name" value="Peptidase_C19R"/>
    <property type="match status" value="1"/>
</dbReference>
<evidence type="ECO:0000313" key="11">
    <source>
        <dbReference type="Proteomes" id="UP001164929"/>
    </source>
</evidence>
<feature type="region of interest" description="Disordered" evidence="7">
    <location>
        <begin position="684"/>
        <end position="812"/>
    </location>
</feature>
<keyword evidence="11" id="KW-1185">Reference proteome</keyword>
<feature type="compositionally biased region" description="Basic and acidic residues" evidence="7">
    <location>
        <begin position="277"/>
        <end position="287"/>
    </location>
</feature>
<feature type="compositionally biased region" description="Basic and acidic residues" evidence="7">
    <location>
        <begin position="684"/>
        <end position="708"/>
    </location>
</feature>
<feature type="compositionally biased region" description="Basic and acidic residues" evidence="7">
    <location>
        <begin position="1071"/>
        <end position="1094"/>
    </location>
</feature>
<comment type="similarity">
    <text evidence="2">Belongs to the peptidase C19 family.</text>
</comment>
<dbReference type="PANTHER" id="PTHR14571:SF9">
    <property type="entry name" value="HISTONE-LYSINE N-METHYLTRANSFERASE SET-26-RELATED"/>
    <property type="match status" value="1"/>
</dbReference>
<feature type="compositionally biased region" description="Basic and acidic residues" evidence="7">
    <location>
        <begin position="449"/>
        <end position="458"/>
    </location>
</feature>
<evidence type="ECO:0000313" key="10">
    <source>
        <dbReference type="EMBL" id="KAJ6980374.1"/>
    </source>
</evidence>
<dbReference type="InterPro" id="IPR056065">
    <property type="entry name" value="DUF7648"/>
</dbReference>
<keyword evidence="5" id="KW-0862">Zinc</keyword>
<dbReference type="InterPro" id="IPR011011">
    <property type="entry name" value="Znf_FYVE_PHD"/>
</dbReference>
<keyword evidence="3" id="KW-0479">Metal-binding</keyword>
<comment type="subcellular location">
    <subcellularLocation>
        <location evidence="1">Nucleus</location>
    </subcellularLocation>
</comment>
<evidence type="ECO:0000256" key="7">
    <source>
        <dbReference type="SAM" id="MobiDB-lite"/>
    </source>
</evidence>
<feature type="domain" description="DUSP" evidence="9">
    <location>
        <begin position="1222"/>
        <end position="1345"/>
    </location>
</feature>
<feature type="compositionally biased region" description="Basic residues" evidence="7">
    <location>
        <begin position="1095"/>
        <end position="1105"/>
    </location>
</feature>
<comment type="caution">
    <text evidence="10">The sequence shown here is derived from an EMBL/GenBank/DDBJ whole genome shotgun (WGS) entry which is preliminary data.</text>
</comment>
<dbReference type="GO" id="GO:0008270">
    <property type="term" value="F:zinc ion binding"/>
    <property type="evidence" value="ECO:0007669"/>
    <property type="project" value="UniProtKB-KW"/>
</dbReference>
<dbReference type="Pfam" id="PF06337">
    <property type="entry name" value="DUSP"/>
    <property type="match status" value="1"/>
</dbReference>
<dbReference type="GO" id="GO:0004843">
    <property type="term" value="F:cysteine-type deubiquitinase activity"/>
    <property type="evidence" value="ECO:0007669"/>
    <property type="project" value="InterPro"/>
</dbReference>
<name>A0AAD6M7H6_9ROSI</name>
<dbReference type="InterPro" id="IPR013083">
    <property type="entry name" value="Znf_RING/FYVE/PHD"/>
</dbReference>
<feature type="region of interest" description="Disordered" evidence="7">
    <location>
        <begin position="832"/>
        <end position="983"/>
    </location>
</feature>
<dbReference type="PROSITE" id="PS01359">
    <property type="entry name" value="ZF_PHD_1"/>
    <property type="match status" value="1"/>
</dbReference>
<feature type="region of interest" description="Disordered" evidence="7">
    <location>
        <begin position="356"/>
        <end position="379"/>
    </location>
</feature>
<keyword evidence="6" id="KW-0539">Nucleus</keyword>
<dbReference type="GO" id="GO:0005634">
    <property type="term" value="C:nucleus"/>
    <property type="evidence" value="ECO:0007669"/>
    <property type="project" value="UniProtKB-SubCell"/>
</dbReference>
<dbReference type="Proteomes" id="UP001164929">
    <property type="component" value="Chromosome 11"/>
</dbReference>
<evidence type="ECO:0000259" key="9">
    <source>
        <dbReference type="PROSITE" id="PS51283"/>
    </source>
</evidence>
<reference evidence="10" key="1">
    <citation type="journal article" date="2023" name="Mol. Ecol. Resour.">
        <title>Chromosome-level genome assembly of a triploid poplar Populus alba 'Berolinensis'.</title>
        <authorList>
            <person name="Chen S."/>
            <person name="Yu Y."/>
            <person name="Wang X."/>
            <person name="Wang S."/>
            <person name="Zhang T."/>
            <person name="Zhou Y."/>
            <person name="He R."/>
            <person name="Meng N."/>
            <person name="Wang Y."/>
            <person name="Liu W."/>
            <person name="Liu Z."/>
            <person name="Liu J."/>
            <person name="Guo Q."/>
            <person name="Huang H."/>
            <person name="Sederoff R.R."/>
            <person name="Wang G."/>
            <person name="Qu G."/>
            <person name="Chen S."/>
        </authorList>
    </citation>
    <scope>NUCLEOTIDE SEQUENCE</scope>
    <source>
        <strain evidence="10">SC-2020</strain>
    </source>
</reference>
<dbReference type="PROSITE" id="PS00972">
    <property type="entry name" value="USP_1"/>
    <property type="match status" value="1"/>
</dbReference>
<feature type="compositionally biased region" description="Low complexity" evidence="7">
    <location>
        <begin position="714"/>
        <end position="728"/>
    </location>
</feature>
<dbReference type="InterPro" id="IPR001394">
    <property type="entry name" value="Peptidase_C19_UCH"/>
</dbReference>
<dbReference type="SMART" id="SM00249">
    <property type="entry name" value="PHD"/>
    <property type="match status" value="1"/>
</dbReference>
<evidence type="ECO:0008006" key="12">
    <source>
        <dbReference type="Google" id="ProtNLM"/>
    </source>
</evidence>
<dbReference type="Gene3D" id="3.90.70.10">
    <property type="entry name" value="Cysteine proteinases"/>
    <property type="match status" value="2"/>
</dbReference>
<feature type="region of interest" description="Disordered" evidence="7">
    <location>
        <begin position="1268"/>
        <end position="1296"/>
    </location>
</feature>
<dbReference type="SUPFAM" id="SSF54001">
    <property type="entry name" value="Cysteine proteinases"/>
    <property type="match status" value="1"/>
</dbReference>
<dbReference type="SMART" id="SM00695">
    <property type="entry name" value="DUSP"/>
    <property type="match status" value="1"/>
</dbReference>
<evidence type="ECO:0000256" key="6">
    <source>
        <dbReference type="ARBA" id="ARBA00023242"/>
    </source>
</evidence>
<dbReference type="Gene3D" id="3.30.2230.10">
    <property type="entry name" value="DUSP-like"/>
    <property type="match status" value="1"/>
</dbReference>
<feature type="compositionally biased region" description="Polar residues" evidence="7">
    <location>
        <begin position="746"/>
        <end position="768"/>
    </location>
</feature>
<dbReference type="InterPro" id="IPR019786">
    <property type="entry name" value="Zinc_finger_PHD-type_CS"/>
</dbReference>
<dbReference type="Gene3D" id="3.30.40.10">
    <property type="entry name" value="Zinc/RING finger domain, C3HC4 (zinc finger)"/>
    <property type="match status" value="1"/>
</dbReference>
<dbReference type="Pfam" id="PF00443">
    <property type="entry name" value="UCH"/>
    <property type="match status" value="1"/>
</dbReference>
<dbReference type="GO" id="GO:0016579">
    <property type="term" value="P:protein deubiquitination"/>
    <property type="evidence" value="ECO:0007669"/>
    <property type="project" value="InterPro"/>
</dbReference>
<organism evidence="10 11">
    <name type="scientific">Populus alba x Populus x berolinensis</name>
    <dbReference type="NCBI Taxonomy" id="444605"/>
    <lineage>
        <taxon>Eukaryota</taxon>
        <taxon>Viridiplantae</taxon>
        <taxon>Streptophyta</taxon>
        <taxon>Embryophyta</taxon>
        <taxon>Tracheophyta</taxon>
        <taxon>Spermatophyta</taxon>
        <taxon>Magnoliopsida</taxon>
        <taxon>eudicotyledons</taxon>
        <taxon>Gunneridae</taxon>
        <taxon>Pentapetalae</taxon>
        <taxon>rosids</taxon>
        <taxon>fabids</taxon>
        <taxon>Malpighiales</taxon>
        <taxon>Salicaceae</taxon>
        <taxon>Saliceae</taxon>
        <taxon>Populus</taxon>
    </lineage>
</organism>
<sequence>MKGGRSHRFQTHHQYESHEDWVDGSWTVDCVCGVNFDDGEEMVNCDDCGVWVHTRCSKYVKGEELFTCDKCKRRKNRGNSSNNDDSEETEVAQLLVELPTKTIRLENGGGGDVGPQRKGLRLWTEIPMEERVHVQGIPGGDPGLFSGVSKVFTPELWKCTGYVPKKFSFQYREFPCWDEKERKVKKKSEEENDNENMVDKGAGVLFSLSKESVLGMPVTDLGDRRGRDEGGGYERKVYSREMKKWESEDGEVRGATFAVKRERSVLRSVVAHSGKRKKEDLGMAKDRSVKKKARTAEKEVEAKKRVFHASKTGIGSNLVAADTLFDSSSLLFLFLLLAFTSTSDAKPLEFYEDRTPKSFKGEHQGNKSKHLRDSGIQEQKSDSYLAVENGVEKPNLAVVEQSSEALSLDISRPHSSTGAGLEEEKSSHDVVVAVESSPKESNVVASAPEHNDCGKEEGNNMLSGNLDDKVEGSTGRDVPALEEPASVMSDQINDKGDAIPSSARSNVKVEVDDDNSEGALNSQSSHGDTKDARISYDNISENPKLNGAALGGSSNDHKIQEVGSNLEAVLLCNTGEANKLPDGTCQHKRAEGSFEMQQCLPAPKNSTETAEELSKAGETISSSPALPDQHKIVVCVAKASSVSSTVMISQTPSSDNFKTSDALNFSSNTLQQVIPDCNSSIKKDRATSEIVTEEERHDISKKEIKECPKSSVNSASKVLHSSKSSHTSVPKRTVSDSKDSMLHLSSKASSAQNSGDTAGSLQIESTSHAHSKALASGLPQRSEKFNQSNGQSSSKTSLALSMNPSAPTNSPAALSDEELALLLHQELNSSPRVPRVPRVRHAGGLPHSVSPTATSVLMKRTSSSGAKEHSLASRRKGKDTSKDGFRRFQEPDDEAKKTDRPSSSDQRRQDTGYKADSVSKRGDNGSPKAVNSVKNNIPPASTSTANSGPSSSTEVNDHHLSSRRNSPRNISDEETGTVRAPVHRTLPGLINEIMSKGRRMTYEELCNAVLPHWKNLRKHNGERYAYSSPSQAVLDCLRNRHEWARLVDRGPKTNSSRKRRKFDPDDSEDNDYGKVRTAKGEGKNLESQREEVPKGKRNARKRRRLALQGRGIKDVRKRRKADTLTDDDSGLFSNSSNETLYSEDESQEGGAVVEDAAESFVIVIVSVSAVSATVLSCIWSSTVLATNVQSVIKWIKTEIMTMIDSRCLMENGGGGGGSCLPCTPEEEKQIVEELDREAERDLKEGNLYFVVSSRWFSKWESYVGRGGADNLDNGKSSEPQDLDVERPGPIDNSDIIEGRSSIEGDELELVRTLLEGRDYVLVPKKVWEKLVQWYKGGPALPRKMISQGVFNKKQFNVEVYPLRLKLIDSRDDSESTIQISKKASLHELYEKVCSARGVEREKASIWDFFNKQKSSQLSGSNQTLEELHLQMDQEILLELKDDSSPSQSGKDSTGNELALVALEPPRSPMSIAGGPAMSNGHSSSYSLNLWPGSAVNSSFKDMDDGFGVHSSVRRVEKGGLAGLQNMGNTCFMNSALQCLLHTPQLVEYFLQDYSEEINTQNPLGMHGELALAFGDLLRKLWSSGRTAIAPRVFKGKLALFAPQFSGYNQHDSQELLAFLLDGLHEDLNRVKQKPYIEMKDWSGEPDEEVADECWRNHKTRNDSVIVDVCQGQYKSTLVCPICSKISITFDPFMYLSLPLPSTVTRTMTVTVFHGDGSGLPMPCTVSVLKHGNCRDLSQALDSACGLKSGESLLLAEVYDHKIYRMLENPFEPLVSIKDEDHIVAYRFCGKGAGRKKLEIVHRDKYTPDILRGNVGKYFGTPLITYMDDDSPSGADIYLAASRLLSPLKRACASTMAHSGEENGFLLEANGETSSGCNGQCEPRDQSMGNTELEGTSSQELPFQLFLTDDRYLSCKPIFKDSVIKSGNRIKVVFEWTEKEQKLYDSSNLKDLPEVYHKTGYRAKKTRQEAVSLFSCLEAFLTEEPLGPDDMWYCPSCKEHRQATKKLDLWMLPDILVFHLKRFSYSRYLKNKLDTFVDFPVHNLDLSKYVKKKDGQSYTYELYAISNHYGGLGGGHYTAFAKLIDENRWYSFDDSRVSPVNEADIKTSAAYVLFYRRFGAYALKIKPISQLCGDIVLPNNPVRVSGNEEGHEGLTMIKILKSLSNLPALDAWVSTLWINSTQ</sequence>
<dbReference type="EMBL" id="JAQIZT010000011">
    <property type="protein sequence ID" value="KAJ6980374.1"/>
    <property type="molecule type" value="Genomic_DNA"/>
</dbReference>
<feature type="compositionally biased region" description="Basic and acidic residues" evidence="7">
    <location>
        <begin position="878"/>
        <end position="923"/>
    </location>
</feature>
<evidence type="ECO:0000256" key="2">
    <source>
        <dbReference type="ARBA" id="ARBA00009085"/>
    </source>
</evidence>
<feature type="compositionally biased region" description="Polar residues" evidence="7">
    <location>
        <begin position="1131"/>
        <end position="1140"/>
    </location>
</feature>
<proteinExistence type="inferred from homology"/>
<dbReference type="SUPFAM" id="SSF143791">
    <property type="entry name" value="DUSP-like"/>
    <property type="match status" value="1"/>
</dbReference>
<dbReference type="Pfam" id="PF24659">
    <property type="entry name" value="DUF7648"/>
    <property type="match status" value="1"/>
</dbReference>
<evidence type="ECO:0000256" key="3">
    <source>
        <dbReference type="ARBA" id="ARBA00022723"/>
    </source>
</evidence>
<dbReference type="InterPro" id="IPR006615">
    <property type="entry name" value="Pept_C19_DUSP"/>
</dbReference>
<evidence type="ECO:0000259" key="8">
    <source>
        <dbReference type="PROSITE" id="PS50235"/>
    </source>
</evidence>
<dbReference type="InterPro" id="IPR018200">
    <property type="entry name" value="USP_CS"/>
</dbReference>
<dbReference type="Gene3D" id="3.10.20.90">
    <property type="entry name" value="Phosphatidylinositol 3-kinase Catalytic Subunit, Chain A, domain 1"/>
    <property type="match status" value="1"/>
</dbReference>
<feature type="compositionally biased region" description="Polar residues" evidence="7">
    <location>
        <begin position="849"/>
        <end position="865"/>
    </location>
</feature>
<feature type="region of interest" description="Disordered" evidence="7">
    <location>
        <begin position="1047"/>
        <end position="1148"/>
    </location>
</feature>
<feature type="region of interest" description="Disordered" evidence="7">
    <location>
        <begin position="406"/>
        <end position="531"/>
    </location>
</feature>
<dbReference type="SUPFAM" id="SSF57903">
    <property type="entry name" value="FYVE/PHD zinc finger"/>
    <property type="match status" value="1"/>
</dbReference>
<feature type="compositionally biased region" description="Polar residues" evidence="7">
    <location>
        <begin position="785"/>
        <end position="811"/>
    </location>
</feature>
<evidence type="ECO:0000256" key="5">
    <source>
        <dbReference type="ARBA" id="ARBA00022833"/>
    </source>
</evidence>
<dbReference type="InterPro" id="IPR035927">
    <property type="entry name" value="DUSP-like_sf"/>
</dbReference>
<dbReference type="PROSITE" id="PS00973">
    <property type="entry name" value="USP_2"/>
    <property type="match status" value="1"/>
</dbReference>
<evidence type="ECO:0000256" key="1">
    <source>
        <dbReference type="ARBA" id="ARBA00004123"/>
    </source>
</evidence>
<accession>A0AAD6M7H6</accession>
<dbReference type="PANTHER" id="PTHR14571">
    <property type="entry name" value="HISTONE-LYSINE N-METHYLTRANSFERASE SET-26-RELATED"/>
    <property type="match status" value="1"/>
</dbReference>
<dbReference type="PROSITE" id="PS51283">
    <property type="entry name" value="DUSP"/>
    <property type="match status" value="1"/>
</dbReference>
<dbReference type="InterPro" id="IPR028889">
    <property type="entry name" value="USP"/>
</dbReference>
<feature type="domain" description="USP" evidence="8">
    <location>
        <begin position="1521"/>
        <end position="2117"/>
    </location>
</feature>
<gene>
    <name evidence="10" type="ORF">NC653_028248</name>
</gene>
<evidence type="ECO:0000256" key="4">
    <source>
        <dbReference type="ARBA" id="ARBA00022771"/>
    </source>
</evidence>
<protein>
    <recommendedName>
        <fullName evidence="12">Ubiquitinyl hydrolase 1</fullName>
    </recommendedName>
</protein>